<proteinExistence type="predicted"/>
<accession>A0A385SML9</accession>
<name>A0A385SML9_9BACT</name>
<keyword evidence="2" id="KW-1185">Reference proteome</keyword>
<dbReference type="KEGG" id="chk:D4L85_17425"/>
<dbReference type="EMBL" id="CP032382">
    <property type="protein sequence ID" value="AYB32244.1"/>
    <property type="molecule type" value="Genomic_DNA"/>
</dbReference>
<sequence length="87" mass="9673">MINHPGCNPCVQIFFIFFEADLKIGPWNNRSSLFDVTTVFTDRAVSGRKVRVSGLPDGSSGLVSFGLLSDRFFLSKAPKLLQFNHIP</sequence>
<gene>
    <name evidence="1" type="ORF">D4L85_17425</name>
</gene>
<reference evidence="2" key="1">
    <citation type="submission" date="2018-09" db="EMBL/GenBank/DDBJ databases">
        <title>Chryseolinea sp. KIS68-18 isolated from soil.</title>
        <authorList>
            <person name="Weon H.-Y."/>
            <person name="Kwon S.-W."/>
            <person name="Lee S.A."/>
        </authorList>
    </citation>
    <scope>NUCLEOTIDE SEQUENCE [LARGE SCALE GENOMIC DNA]</scope>
    <source>
        <strain evidence="2">KIS68-18</strain>
    </source>
</reference>
<dbReference type="Proteomes" id="UP000266183">
    <property type="component" value="Chromosome"/>
</dbReference>
<protein>
    <submittedName>
        <fullName evidence="1">Uncharacterized protein</fullName>
    </submittedName>
</protein>
<evidence type="ECO:0000313" key="2">
    <source>
        <dbReference type="Proteomes" id="UP000266183"/>
    </source>
</evidence>
<evidence type="ECO:0000313" key="1">
    <source>
        <dbReference type="EMBL" id="AYB32244.1"/>
    </source>
</evidence>
<organism evidence="1 2">
    <name type="scientific">Chryseolinea soli</name>
    <dbReference type="NCBI Taxonomy" id="2321403"/>
    <lineage>
        <taxon>Bacteria</taxon>
        <taxon>Pseudomonadati</taxon>
        <taxon>Bacteroidota</taxon>
        <taxon>Cytophagia</taxon>
        <taxon>Cytophagales</taxon>
        <taxon>Fulvivirgaceae</taxon>
        <taxon>Chryseolinea</taxon>
    </lineage>
</organism>
<dbReference type="AlphaFoldDB" id="A0A385SML9"/>